<proteinExistence type="predicted"/>
<dbReference type="AlphaFoldDB" id="A0A059F3I0"/>
<sequence length="211" mass="24866">MSQYKQLIEKAEKLFNPPWYKKYLGIDYYEISDLYMKAYKQASTKEEKIFCLQKAATSYDKCGVKFDAAECYYNAYKLNNERDLLVQSTNSFYEIKAYSVAASKRGELIEEIFAGGKSKIVENKENLHVDLDFVLDCYQLADMPINSRKYYFYKGYLLFIDNKKEESKKCFKNASKVHLVKFLEGNKEEFIPNDWIEEEICSKSKRVLDIL</sequence>
<dbReference type="OrthoDB" id="2186326at2759"/>
<dbReference type="VEuPathDB" id="MicrosporidiaDB:H312_00742"/>
<dbReference type="EMBL" id="KK365136">
    <property type="protein sequence ID" value="KCZ81843.1"/>
    <property type="molecule type" value="Genomic_DNA"/>
</dbReference>
<accession>A0A059F3I0</accession>
<gene>
    <name evidence="1" type="ORF">H312_00742</name>
</gene>
<reference evidence="2" key="1">
    <citation type="submission" date="2013-02" db="EMBL/GenBank/DDBJ databases">
        <authorList>
            <consortium name="The Broad Institute Genome Sequencing Platform"/>
            <person name="Cuomo C."/>
            <person name="Becnel J."/>
            <person name="Sanscrainte N."/>
            <person name="Walker B."/>
            <person name="Young S.K."/>
            <person name="Zeng Q."/>
            <person name="Gargeya S."/>
            <person name="Fitzgerald M."/>
            <person name="Haas B."/>
            <person name="Abouelleil A."/>
            <person name="Alvarado L."/>
            <person name="Arachchi H.M."/>
            <person name="Berlin A.M."/>
            <person name="Chapman S.B."/>
            <person name="Dewar J."/>
            <person name="Goldberg J."/>
            <person name="Griggs A."/>
            <person name="Gujja S."/>
            <person name="Hansen M."/>
            <person name="Howarth C."/>
            <person name="Imamovic A."/>
            <person name="Larimer J."/>
            <person name="McCowan C."/>
            <person name="Murphy C."/>
            <person name="Neiman D."/>
            <person name="Pearson M."/>
            <person name="Priest M."/>
            <person name="Roberts A."/>
            <person name="Saif S."/>
            <person name="Shea T."/>
            <person name="Sisk P."/>
            <person name="Sykes S."/>
            <person name="Wortman J."/>
            <person name="Nusbaum C."/>
            <person name="Birren B."/>
        </authorList>
    </citation>
    <scope>NUCLEOTIDE SEQUENCE [LARGE SCALE GENOMIC DNA]</scope>
    <source>
        <strain evidence="2">PRA339</strain>
    </source>
</reference>
<reference evidence="1 2" key="2">
    <citation type="submission" date="2014-03" db="EMBL/GenBank/DDBJ databases">
        <title>The Genome Sequence of Anncaliia algerae insect isolate PRA339.</title>
        <authorList>
            <consortium name="The Broad Institute Genome Sequencing Platform"/>
            <consortium name="The Broad Institute Genome Sequencing Center for Infectious Disease"/>
            <person name="Cuomo C."/>
            <person name="Becnel J."/>
            <person name="Sanscrainte N."/>
            <person name="Walker B."/>
            <person name="Young S.K."/>
            <person name="Zeng Q."/>
            <person name="Gargeya S."/>
            <person name="Fitzgerald M."/>
            <person name="Haas B."/>
            <person name="Abouelleil A."/>
            <person name="Alvarado L."/>
            <person name="Arachchi H.M."/>
            <person name="Berlin A.M."/>
            <person name="Chapman S.B."/>
            <person name="Dewar J."/>
            <person name="Goldberg J."/>
            <person name="Griggs A."/>
            <person name="Gujja S."/>
            <person name="Hansen M."/>
            <person name="Howarth C."/>
            <person name="Imamovic A."/>
            <person name="Larimer J."/>
            <person name="McCowan C."/>
            <person name="Murphy C."/>
            <person name="Neiman D."/>
            <person name="Pearson M."/>
            <person name="Priest M."/>
            <person name="Roberts A."/>
            <person name="Saif S."/>
            <person name="Shea T."/>
            <person name="Sisk P."/>
            <person name="Sykes S."/>
            <person name="Wortman J."/>
            <person name="Nusbaum C."/>
            <person name="Birren B."/>
        </authorList>
    </citation>
    <scope>NUCLEOTIDE SEQUENCE [LARGE SCALE GENOMIC DNA]</scope>
    <source>
        <strain evidence="1 2">PRA339</strain>
    </source>
</reference>
<evidence type="ECO:0000313" key="2">
    <source>
        <dbReference type="Proteomes" id="UP000030655"/>
    </source>
</evidence>
<organism evidence="1 2">
    <name type="scientific">Anncaliia algerae PRA339</name>
    <dbReference type="NCBI Taxonomy" id="1288291"/>
    <lineage>
        <taxon>Eukaryota</taxon>
        <taxon>Fungi</taxon>
        <taxon>Fungi incertae sedis</taxon>
        <taxon>Microsporidia</taxon>
        <taxon>Tubulinosematoidea</taxon>
        <taxon>Tubulinosematidae</taxon>
        <taxon>Anncaliia</taxon>
    </lineage>
</organism>
<evidence type="ECO:0000313" key="1">
    <source>
        <dbReference type="EMBL" id="KCZ81843.1"/>
    </source>
</evidence>
<keyword evidence="2" id="KW-1185">Reference proteome</keyword>
<protein>
    <submittedName>
        <fullName evidence="1">Uncharacterized protein</fullName>
    </submittedName>
</protein>
<dbReference type="Proteomes" id="UP000030655">
    <property type="component" value="Unassembled WGS sequence"/>
</dbReference>
<name>A0A059F3I0_9MICR</name>
<dbReference type="HOGENOM" id="CLU_113360_0_0_1"/>